<dbReference type="Proteomes" id="UP000320390">
    <property type="component" value="Chromosome"/>
</dbReference>
<sequence length="112" mass="12225">MELNGNKKADPKDSHYSVVRRATETRNAVLKATVELVQTTAQQNADVLARLSTRTDSIELSAGAASLDEPQEAPQAEDRSGRIAELKAAVEDGSLFDQARLERAAERLLTFE</sequence>
<dbReference type="EMBL" id="CP036434">
    <property type="protein sequence ID" value="QDV05045.1"/>
    <property type="molecule type" value="Genomic_DNA"/>
</dbReference>
<feature type="domain" description="Anti-sigma-28 factor FlgM C-terminal" evidence="1">
    <location>
        <begin position="56"/>
        <end position="109"/>
    </location>
</feature>
<dbReference type="AlphaFoldDB" id="A0A518ELS9"/>
<evidence type="ECO:0000313" key="3">
    <source>
        <dbReference type="Proteomes" id="UP000320390"/>
    </source>
</evidence>
<dbReference type="Pfam" id="PF04316">
    <property type="entry name" value="FlgM"/>
    <property type="match status" value="1"/>
</dbReference>
<reference evidence="2 3" key="1">
    <citation type="submission" date="2019-02" db="EMBL/GenBank/DDBJ databases">
        <title>Deep-cultivation of Planctomycetes and their phenomic and genomic characterization uncovers novel biology.</title>
        <authorList>
            <person name="Wiegand S."/>
            <person name="Jogler M."/>
            <person name="Boedeker C."/>
            <person name="Pinto D."/>
            <person name="Vollmers J."/>
            <person name="Rivas-Marin E."/>
            <person name="Kohn T."/>
            <person name="Peeters S.H."/>
            <person name="Heuer A."/>
            <person name="Rast P."/>
            <person name="Oberbeckmann S."/>
            <person name="Bunk B."/>
            <person name="Jeske O."/>
            <person name="Meyerdierks A."/>
            <person name="Storesund J.E."/>
            <person name="Kallscheuer N."/>
            <person name="Luecker S."/>
            <person name="Lage O.M."/>
            <person name="Pohl T."/>
            <person name="Merkel B.J."/>
            <person name="Hornburger P."/>
            <person name="Mueller R.-W."/>
            <person name="Bruemmer F."/>
            <person name="Labrenz M."/>
            <person name="Spormann A.M."/>
            <person name="Op den Camp H."/>
            <person name="Overmann J."/>
            <person name="Amann R."/>
            <person name="Jetten M.S.M."/>
            <person name="Mascher T."/>
            <person name="Medema M.H."/>
            <person name="Devos D.P."/>
            <person name="Kaster A.-K."/>
            <person name="Ovreas L."/>
            <person name="Rohde M."/>
            <person name="Galperin M.Y."/>
            <person name="Jogler C."/>
        </authorList>
    </citation>
    <scope>NUCLEOTIDE SEQUENCE [LARGE SCALE GENOMIC DNA]</scope>
    <source>
        <strain evidence="2 3">Poly30</strain>
    </source>
</reference>
<dbReference type="InterPro" id="IPR031316">
    <property type="entry name" value="FlgM_C"/>
</dbReference>
<keyword evidence="3" id="KW-1185">Reference proteome</keyword>
<protein>
    <recommendedName>
        <fullName evidence="1">Anti-sigma-28 factor FlgM C-terminal domain-containing protein</fullName>
    </recommendedName>
</protein>
<organism evidence="2 3">
    <name type="scientific">Saltatorellus ferox</name>
    <dbReference type="NCBI Taxonomy" id="2528018"/>
    <lineage>
        <taxon>Bacteria</taxon>
        <taxon>Pseudomonadati</taxon>
        <taxon>Planctomycetota</taxon>
        <taxon>Planctomycetia</taxon>
        <taxon>Planctomycetia incertae sedis</taxon>
        <taxon>Saltatorellus</taxon>
    </lineage>
</organism>
<name>A0A518ELS9_9BACT</name>
<gene>
    <name evidence="2" type="ORF">Poly30_05400</name>
</gene>
<evidence type="ECO:0000313" key="2">
    <source>
        <dbReference type="EMBL" id="QDV05045.1"/>
    </source>
</evidence>
<dbReference type="SUPFAM" id="SSF101498">
    <property type="entry name" value="Anti-sigma factor FlgM"/>
    <property type="match status" value="1"/>
</dbReference>
<dbReference type="InterPro" id="IPR035890">
    <property type="entry name" value="Anti-sigma-28_factor_FlgM_sf"/>
</dbReference>
<accession>A0A518ELS9</accession>
<proteinExistence type="predicted"/>
<dbReference type="RefSeq" id="WP_419190878.1">
    <property type="nucleotide sequence ID" value="NZ_CP036434.1"/>
</dbReference>
<evidence type="ECO:0000259" key="1">
    <source>
        <dbReference type="Pfam" id="PF04316"/>
    </source>
</evidence>